<evidence type="ECO:0000313" key="18">
    <source>
        <dbReference type="Proteomes" id="UP000887540"/>
    </source>
</evidence>
<dbReference type="Pfam" id="PF13246">
    <property type="entry name" value="Cation_ATPase"/>
    <property type="match status" value="1"/>
</dbReference>
<feature type="domain" description="P5A-ATPase transmembrane helical hairpin" evidence="17">
    <location>
        <begin position="2"/>
        <end position="30"/>
    </location>
</feature>
<keyword evidence="5 15" id="KW-0812">Transmembrane</keyword>
<keyword evidence="6" id="KW-0479">Metal-binding</keyword>
<dbReference type="GO" id="GO:0019829">
    <property type="term" value="F:ATPase-coupled monoatomic cation transmembrane transporter activity"/>
    <property type="evidence" value="ECO:0007669"/>
    <property type="project" value="TreeGrafter"/>
</dbReference>
<evidence type="ECO:0000256" key="1">
    <source>
        <dbReference type="ARBA" id="ARBA00004477"/>
    </source>
</evidence>
<evidence type="ECO:0000256" key="12">
    <source>
        <dbReference type="ARBA" id="ARBA00022989"/>
    </source>
</evidence>
<dbReference type="GO" id="GO:0005789">
    <property type="term" value="C:endoplasmic reticulum membrane"/>
    <property type="evidence" value="ECO:0007669"/>
    <property type="project" value="UniProtKB-SubCell"/>
</dbReference>
<dbReference type="Pfam" id="PF00122">
    <property type="entry name" value="E1-E2_ATPase"/>
    <property type="match status" value="1"/>
</dbReference>
<feature type="transmembrane region" description="Helical" evidence="15">
    <location>
        <begin position="6"/>
        <end position="25"/>
    </location>
</feature>
<evidence type="ECO:0000259" key="16">
    <source>
        <dbReference type="Pfam" id="PF00122"/>
    </source>
</evidence>
<dbReference type="AlphaFoldDB" id="A0A914BXX0"/>
<dbReference type="SUPFAM" id="SSF81653">
    <property type="entry name" value="Calcium ATPase, transduction domain A"/>
    <property type="match status" value="1"/>
</dbReference>
<reference evidence="19" key="1">
    <citation type="submission" date="2022-11" db="UniProtKB">
        <authorList>
            <consortium name="WormBaseParasite"/>
        </authorList>
    </citation>
    <scope>IDENTIFICATION</scope>
</reference>
<keyword evidence="12 15" id="KW-1133">Transmembrane helix</keyword>
<keyword evidence="9" id="KW-0067">ATP-binding</keyword>
<comment type="subcellular location">
    <subcellularLocation>
        <location evidence="1">Endoplasmic reticulum membrane</location>
        <topology evidence="1">Multi-pass membrane protein</topology>
    </subcellularLocation>
</comment>
<dbReference type="InterPro" id="IPR023298">
    <property type="entry name" value="ATPase_P-typ_TM_dom_sf"/>
</dbReference>
<keyword evidence="7" id="KW-0547">Nucleotide-binding</keyword>
<dbReference type="InterPro" id="IPR057255">
    <property type="entry name" value="2TM_P5A-ATPase"/>
</dbReference>
<evidence type="ECO:0000256" key="13">
    <source>
        <dbReference type="ARBA" id="ARBA00023136"/>
    </source>
</evidence>
<dbReference type="GO" id="GO:0015662">
    <property type="term" value="F:P-type ion transporter activity"/>
    <property type="evidence" value="ECO:0007669"/>
    <property type="project" value="TreeGrafter"/>
</dbReference>
<evidence type="ECO:0000256" key="9">
    <source>
        <dbReference type="ARBA" id="ARBA00022840"/>
    </source>
</evidence>
<evidence type="ECO:0000256" key="6">
    <source>
        <dbReference type="ARBA" id="ARBA00022723"/>
    </source>
</evidence>
<dbReference type="Gene3D" id="3.40.50.1000">
    <property type="entry name" value="HAD superfamily/HAD-like"/>
    <property type="match status" value="1"/>
</dbReference>
<keyword evidence="4" id="KW-0597">Phosphoprotein</keyword>
<dbReference type="SFLD" id="SFLDS00003">
    <property type="entry name" value="Haloacid_Dehalogenase"/>
    <property type="match status" value="1"/>
</dbReference>
<evidence type="ECO:0000256" key="14">
    <source>
        <dbReference type="SAM" id="MobiDB-lite"/>
    </source>
</evidence>
<keyword evidence="11" id="KW-1278">Translocase</keyword>
<feature type="transmembrane region" description="Helical" evidence="15">
    <location>
        <begin position="159"/>
        <end position="177"/>
    </location>
</feature>
<sequence>MAGIGIIQVLTGLFCYWFVGVNCFFNYSFVKDAKNATFAKVAPTPNNGWTELVPLHESKLADGSSRLWFSFQKVQYTFDEDKKSFGALTFDTNKSMKFFQEYKGLETDEEIVKIKLEYGTNNMEMRIPLFSELFIERATAPFFVFQVFCVGLWCLEDMWYYSLFTLFMLVTFEATIVKQQLKNMSEIRNMGNKPYQIYVYRNKRWIKINSDELLCGDIVSIGRSSDERSVPCDLLLLRGPCIVDESMLTGESVPQMKEPIEEVEKSHYFNFDTDGKLHVIYGGTKIVQHTPPGKNEPGTKSPDNGCICYVLRTGFNTSQGQLLRTILFGVKRVTANNLETFVFILFLLIFAIAASAYVWIKGSQDESRNKYKLFLECSLILTSVIPPELPIELSLAVNNSLIALQKLGVFCTEPFRIPFAGKVDICCFDKTGTLTTDNLVVEGVAGISGTSNGNDEDDGLGIVKSPGDVDSRAIKVLAACQSLVRFDEELVGDPLEKACLTWIDWNLTKNDTVIPKKSKHLPLKIFHRFHFSSQMKRMTVVAGYMPTGTSETKHVVVVKGAPETLKEMYADLPSNYEETFKKLALAGARVLALGIKELGSLSHQEIRERKREDFENDLEFAGFVVISCPLKSDTKAMIKEIIDSSHKVTMITGDNPLTACHVAQVLRFVKKSQPILILDEPNENMDWIWKSLDGSSSFDLIPETGSKVGMKLFLSKYEFCLTGHGYEYLATNQPNFLKKIIYHVRVFARMSPKQKERVINDLKALGCNTLMCGDGTNDVGALKHAHVGVALLSHPYDATKNEAKKKEEEQKQQTDGAVVDQNRKQPQPPVGPRRANAPIGSRQNANSRLVQSQNRLEQMMKEMEEEEKAKVIRLGDASIAAPFTSKFTSIQSICHIIKQGRCTLVTTLQMFKILALNALVLAYSQSVLYLDGIKFSDSQATIQGILLAACFLFISRSRPLETLAKQRPIPNILNLYTMLTVTLQFVVHFLCLVFIVQGAHEIEPREKVDLESEFKPNLLNTVVYIMSMALQVSTFAVNYRGRPFMESLVENKPMLYSVLGAGIGVFALAANLVPEFSQKFELVIIPDQFRNILVCCVIGDLLVCYCIDRILNFLIGDMRA</sequence>
<dbReference type="InterPro" id="IPR023214">
    <property type="entry name" value="HAD_sf"/>
</dbReference>
<feature type="transmembrane region" description="Helical" evidence="15">
    <location>
        <begin position="341"/>
        <end position="360"/>
    </location>
</feature>
<dbReference type="NCBIfam" id="TIGR01657">
    <property type="entry name" value="P-ATPase-V"/>
    <property type="match status" value="1"/>
</dbReference>
<dbReference type="FunFam" id="2.70.150.10:FF:000015">
    <property type="entry name" value="Cation-transporting ATPase"/>
    <property type="match status" value="1"/>
</dbReference>
<evidence type="ECO:0000256" key="11">
    <source>
        <dbReference type="ARBA" id="ARBA00022967"/>
    </source>
</evidence>
<dbReference type="WBParaSite" id="ACRNAN_Path_1256.g4904.t1">
    <property type="protein sequence ID" value="ACRNAN_Path_1256.g4904.t1"/>
    <property type="gene ID" value="ACRNAN_Path_1256.g4904"/>
</dbReference>
<keyword evidence="18" id="KW-1185">Reference proteome</keyword>
<evidence type="ECO:0000256" key="8">
    <source>
        <dbReference type="ARBA" id="ARBA00022824"/>
    </source>
</evidence>
<evidence type="ECO:0000256" key="2">
    <source>
        <dbReference type="ARBA" id="ARBA00006000"/>
    </source>
</evidence>
<dbReference type="Pfam" id="PF23143">
    <property type="entry name" value="2TM_P5A-ATPase"/>
    <property type="match status" value="1"/>
</dbReference>
<dbReference type="GO" id="GO:0016887">
    <property type="term" value="F:ATP hydrolysis activity"/>
    <property type="evidence" value="ECO:0007669"/>
    <property type="project" value="InterPro"/>
</dbReference>
<feature type="region of interest" description="Disordered" evidence="14">
    <location>
        <begin position="800"/>
        <end position="849"/>
    </location>
</feature>
<evidence type="ECO:0000256" key="7">
    <source>
        <dbReference type="ARBA" id="ARBA00022741"/>
    </source>
</evidence>
<feature type="transmembrane region" description="Helical" evidence="15">
    <location>
        <begin position="1054"/>
        <end position="1073"/>
    </location>
</feature>
<keyword evidence="3" id="KW-0813">Transport</keyword>
<dbReference type="PRINTS" id="PR00119">
    <property type="entry name" value="CATATPASE"/>
</dbReference>
<dbReference type="GO" id="GO:0046872">
    <property type="term" value="F:metal ion binding"/>
    <property type="evidence" value="ECO:0007669"/>
    <property type="project" value="UniProtKB-KW"/>
</dbReference>
<dbReference type="SFLD" id="SFLDF00027">
    <property type="entry name" value="p-type_atpase"/>
    <property type="match status" value="1"/>
</dbReference>
<dbReference type="SUPFAM" id="SSF81660">
    <property type="entry name" value="Metal cation-transporting ATPase, ATP-binding domain N"/>
    <property type="match status" value="1"/>
</dbReference>
<dbReference type="Gene3D" id="3.40.1110.10">
    <property type="entry name" value="Calcium-transporting ATPase, cytoplasmic domain N"/>
    <property type="match status" value="1"/>
</dbReference>
<evidence type="ECO:0000256" key="4">
    <source>
        <dbReference type="ARBA" id="ARBA00022553"/>
    </source>
</evidence>
<dbReference type="SFLD" id="SFLDG00002">
    <property type="entry name" value="C1.7:_P-type_atpase_like"/>
    <property type="match status" value="1"/>
</dbReference>
<dbReference type="InterPro" id="IPR044492">
    <property type="entry name" value="P_typ_ATPase_HD_dom"/>
</dbReference>
<feature type="transmembrane region" description="Helical" evidence="15">
    <location>
        <begin position="975"/>
        <end position="996"/>
    </location>
</feature>
<dbReference type="CDD" id="cd07543">
    <property type="entry name" value="P-type_ATPase_cation"/>
    <property type="match status" value="1"/>
</dbReference>
<organism evidence="18 19">
    <name type="scientific">Acrobeloides nanus</name>
    <dbReference type="NCBI Taxonomy" id="290746"/>
    <lineage>
        <taxon>Eukaryota</taxon>
        <taxon>Metazoa</taxon>
        <taxon>Ecdysozoa</taxon>
        <taxon>Nematoda</taxon>
        <taxon>Chromadorea</taxon>
        <taxon>Rhabditida</taxon>
        <taxon>Tylenchina</taxon>
        <taxon>Cephalobomorpha</taxon>
        <taxon>Cephaloboidea</taxon>
        <taxon>Cephalobidae</taxon>
        <taxon>Acrobeloides</taxon>
    </lineage>
</organism>
<dbReference type="SUPFAM" id="SSF56784">
    <property type="entry name" value="HAD-like"/>
    <property type="match status" value="1"/>
</dbReference>
<dbReference type="Proteomes" id="UP000887540">
    <property type="component" value="Unplaced"/>
</dbReference>
<proteinExistence type="inferred from homology"/>
<dbReference type="GO" id="GO:0006874">
    <property type="term" value="P:intracellular calcium ion homeostasis"/>
    <property type="evidence" value="ECO:0007669"/>
    <property type="project" value="TreeGrafter"/>
</dbReference>
<keyword evidence="13 15" id="KW-0472">Membrane</keyword>
<dbReference type="FunFam" id="3.40.50.1000:FF:000056">
    <property type="entry name" value="Cation-transporting ATPase"/>
    <property type="match status" value="1"/>
</dbReference>
<dbReference type="InterPro" id="IPR036412">
    <property type="entry name" value="HAD-like_sf"/>
</dbReference>
<dbReference type="InterPro" id="IPR006544">
    <property type="entry name" value="P-type_TPase_V"/>
</dbReference>
<feature type="transmembrane region" description="Helical" evidence="15">
    <location>
        <begin position="133"/>
        <end position="153"/>
    </location>
</feature>
<evidence type="ECO:0000259" key="17">
    <source>
        <dbReference type="Pfam" id="PF23143"/>
    </source>
</evidence>
<dbReference type="PANTHER" id="PTHR45630:SF7">
    <property type="entry name" value="ENDOPLASMIC RETICULUM TRANSMEMBRANE HELIX TRANSLOCASE"/>
    <property type="match status" value="1"/>
</dbReference>
<feature type="compositionally biased region" description="Basic and acidic residues" evidence="14">
    <location>
        <begin position="800"/>
        <end position="812"/>
    </location>
</feature>
<feature type="domain" description="P-type ATPase A" evidence="16">
    <location>
        <begin position="197"/>
        <end position="324"/>
    </location>
</feature>
<accession>A0A914BXX0</accession>
<dbReference type="InterPro" id="IPR023299">
    <property type="entry name" value="ATPase_P-typ_cyto_dom_N"/>
</dbReference>
<name>A0A914BXX0_9BILA</name>
<dbReference type="NCBIfam" id="TIGR01494">
    <property type="entry name" value="ATPase_P-type"/>
    <property type="match status" value="2"/>
</dbReference>
<dbReference type="PROSITE" id="PS00154">
    <property type="entry name" value="ATPASE_E1_E2"/>
    <property type="match status" value="1"/>
</dbReference>
<dbReference type="InterPro" id="IPR059000">
    <property type="entry name" value="ATPase_P-type_domA"/>
</dbReference>
<feature type="transmembrane region" description="Helical" evidence="15">
    <location>
        <begin position="1017"/>
        <end position="1039"/>
    </location>
</feature>
<dbReference type="Gene3D" id="2.70.150.10">
    <property type="entry name" value="Calcium-transporting ATPase, cytoplasmic transduction domain A"/>
    <property type="match status" value="1"/>
</dbReference>
<dbReference type="InterPro" id="IPR001757">
    <property type="entry name" value="P_typ_ATPase"/>
</dbReference>
<dbReference type="InterPro" id="IPR047820">
    <property type="entry name" value="P5A-type_ATPase"/>
</dbReference>
<dbReference type="SUPFAM" id="SSF81665">
    <property type="entry name" value="Calcium ATPase, transmembrane domain M"/>
    <property type="match status" value="1"/>
</dbReference>
<keyword evidence="8" id="KW-0256">Endoplasmic reticulum</keyword>
<protein>
    <submittedName>
        <fullName evidence="19">Manganese-transporting ATPase 13A1</fullName>
    </submittedName>
</protein>
<dbReference type="GO" id="GO:0005524">
    <property type="term" value="F:ATP binding"/>
    <property type="evidence" value="ECO:0007669"/>
    <property type="project" value="UniProtKB-KW"/>
</dbReference>
<evidence type="ECO:0000256" key="15">
    <source>
        <dbReference type="SAM" id="Phobius"/>
    </source>
</evidence>
<comment type="similarity">
    <text evidence="2">Belongs to the cation transport ATPase (P-type) (TC 3.A.3) family. Type V subfamily.</text>
</comment>
<dbReference type="PANTHER" id="PTHR45630">
    <property type="entry name" value="CATION-TRANSPORTING ATPASE-RELATED"/>
    <property type="match status" value="1"/>
</dbReference>
<evidence type="ECO:0000256" key="5">
    <source>
        <dbReference type="ARBA" id="ARBA00022692"/>
    </source>
</evidence>
<evidence type="ECO:0000256" key="10">
    <source>
        <dbReference type="ARBA" id="ARBA00022842"/>
    </source>
</evidence>
<dbReference type="FunFam" id="3.40.1110.10:FF:000098">
    <property type="entry name" value="Cation-transporting ATPase"/>
    <property type="match status" value="1"/>
</dbReference>
<evidence type="ECO:0000313" key="19">
    <source>
        <dbReference type="WBParaSite" id="ACRNAN_Path_1256.g4904.t1"/>
    </source>
</evidence>
<feature type="transmembrane region" description="Helical" evidence="15">
    <location>
        <begin position="1093"/>
        <end position="1115"/>
    </location>
</feature>
<evidence type="ECO:0000256" key="3">
    <source>
        <dbReference type="ARBA" id="ARBA00022448"/>
    </source>
</evidence>
<keyword evidence="10" id="KW-0460">Magnesium</keyword>
<dbReference type="InterPro" id="IPR008250">
    <property type="entry name" value="ATPase_P-typ_transduc_dom_A_sf"/>
</dbReference>
<dbReference type="InterPro" id="IPR018303">
    <property type="entry name" value="ATPase_P-typ_P_site"/>
</dbReference>